<proteinExistence type="predicted"/>
<dbReference type="InterPro" id="IPR019004">
    <property type="entry name" value="YqeY/Aim41"/>
</dbReference>
<sequence length="151" mass="15921">MSSSPIYDQLRADIITAMKARDSAATTALRTADAAIKRAALDANVEIDDALVLATMRKGVKNLSDAREDFAKAGRTDLVAANDAEIALLEKYLPAALSPEKLEAIVGEIIAETGATTKREMGKVIAALKQHPEAASIDFGSASKLIQARLG</sequence>
<dbReference type="Proteomes" id="UP000070058">
    <property type="component" value="Unassembled WGS sequence"/>
</dbReference>
<dbReference type="PANTHER" id="PTHR28055">
    <property type="entry name" value="ALTERED INHERITANCE OF MITOCHONDRIA PROTEIN 41, MITOCHONDRIAL"/>
    <property type="match status" value="1"/>
</dbReference>
<dbReference type="GO" id="GO:0016884">
    <property type="term" value="F:carbon-nitrogen ligase activity, with glutamine as amido-N-donor"/>
    <property type="evidence" value="ECO:0007669"/>
    <property type="project" value="InterPro"/>
</dbReference>
<dbReference type="EMBL" id="LSZQ01000036">
    <property type="protein sequence ID" value="KXU36211.1"/>
    <property type="molecule type" value="Genomic_DNA"/>
</dbReference>
<dbReference type="PANTHER" id="PTHR28055:SF1">
    <property type="entry name" value="ALTERED INHERITANCE OF MITOCHONDRIA PROTEIN 41, MITOCHONDRIAL"/>
    <property type="match status" value="1"/>
</dbReference>
<dbReference type="InterPro" id="IPR042184">
    <property type="entry name" value="YqeY/Aim41_N"/>
</dbReference>
<dbReference type="OrthoDB" id="9794041at2"/>
<dbReference type="Gene3D" id="1.10.1510.10">
    <property type="entry name" value="Uncharacterised protein YqeY/AIM41 PF09424, N-terminal domain"/>
    <property type="match status" value="1"/>
</dbReference>
<organism evidence="1 2">
    <name type="scientific">Cephaloticoccus primus</name>
    <dbReference type="NCBI Taxonomy" id="1548207"/>
    <lineage>
        <taxon>Bacteria</taxon>
        <taxon>Pseudomonadati</taxon>
        <taxon>Verrucomicrobiota</taxon>
        <taxon>Opitutia</taxon>
        <taxon>Opitutales</taxon>
        <taxon>Opitutaceae</taxon>
        <taxon>Cephaloticoccus</taxon>
    </lineage>
</organism>
<dbReference type="InterPro" id="IPR023168">
    <property type="entry name" value="GatB_Yqey_C_2"/>
</dbReference>
<dbReference type="SUPFAM" id="SSF89095">
    <property type="entry name" value="GatB/YqeY motif"/>
    <property type="match status" value="1"/>
</dbReference>
<gene>
    <name evidence="1" type="ORF">AXK11_04630</name>
</gene>
<dbReference type="GO" id="GO:0016740">
    <property type="term" value="F:transferase activity"/>
    <property type="evidence" value="ECO:0007669"/>
    <property type="project" value="UniProtKB-KW"/>
</dbReference>
<dbReference type="STRING" id="1548207.AXK11_04630"/>
<evidence type="ECO:0000313" key="1">
    <source>
        <dbReference type="EMBL" id="KXU36211.1"/>
    </source>
</evidence>
<comment type="caution">
    <text evidence="1">The sequence shown here is derived from an EMBL/GenBank/DDBJ whole genome shotgun (WGS) entry which is preliminary data.</text>
</comment>
<dbReference type="RefSeq" id="WP_068629742.1">
    <property type="nucleotide sequence ID" value="NZ_LSZQ01000036.1"/>
</dbReference>
<evidence type="ECO:0000313" key="2">
    <source>
        <dbReference type="Proteomes" id="UP000070058"/>
    </source>
</evidence>
<dbReference type="Gene3D" id="1.10.10.410">
    <property type="match status" value="1"/>
</dbReference>
<keyword evidence="1" id="KW-0808">Transferase</keyword>
<reference evidence="2" key="1">
    <citation type="submission" date="2016-02" db="EMBL/GenBank/DDBJ databases">
        <authorList>
            <person name="Sanders J.G."/>
            <person name="Lin J.Y."/>
            <person name="Wertz J.T."/>
            <person name="Russell J.A."/>
            <person name="Moreau C.S."/>
            <person name="Powell S."/>
        </authorList>
    </citation>
    <scope>NUCLEOTIDE SEQUENCE [LARGE SCALE GENOMIC DNA]</scope>
    <source>
        <strain evidence="2">CAG34</strain>
    </source>
</reference>
<dbReference type="Pfam" id="PF09424">
    <property type="entry name" value="YqeY"/>
    <property type="match status" value="1"/>
</dbReference>
<protein>
    <submittedName>
        <fullName evidence="1">Glutamyl-tRNA amidotransferase</fullName>
    </submittedName>
</protein>
<dbReference type="AlphaFoldDB" id="A0A139SP34"/>
<dbReference type="InterPro" id="IPR003789">
    <property type="entry name" value="Asn/Gln_tRNA_amidoTrase-B-like"/>
</dbReference>
<name>A0A139SP34_9BACT</name>
<keyword evidence="2" id="KW-1185">Reference proteome</keyword>
<accession>A0A139SP34</accession>